<dbReference type="Proteomes" id="UP000189966">
    <property type="component" value="Unassembled WGS sequence"/>
</dbReference>
<feature type="region of interest" description="Disordered" evidence="1">
    <location>
        <begin position="420"/>
        <end position="448"/>
    </location>
</feature>
<dbReference type="RefSeq" id="WP_080156220.1">
    <property type="nucleotide sequence ID" value="NZ_FUZI01000001.1"/>
</dbReference>
<organism evidence="3 4">
    <name type="scientific">Photobacterium piscicola</name>
    <dbReference type="NCBI Taxonomy" id="1378299"/>
    <lineage>
        <taxon>Bacteria</taxon>
        <taxon>Pseudomonadati</taxon>
        <taxon>Pseudomonadota</taxon>
        <taxon>Gammaproteobacteria</taxon>
        <taxon>Vibrionales</taxon>
        <taxon>Vibrionaceae</taxon>
        <taxon>Photobacterium</taxon>
    </lineage>
</organism>
<accession>A0A1T5HXL5</accession>
<dbReference type="Pfam" id="PF12571">
    <property type="entry name" value="Phage_tail_fib"/>
    <property type="match status" value="1"/>
</dbReference>
<name>A0A1T5HXL5_9GAMM</name>
<evidence type="ECO:0000256" key="1">
    <source>
        <dbReference type="SAM" id="MobiDB-lite"/>
    </source>
</evidence>
<dbReference type="AlphaFoldDB" id="A0A1T5HXL5"/>
<evidence type="ECO:0000313" key="4">
    <source>
        <dbReference type="Proteomes" id="UP000189966"/>
    </source>
</evidence>
<evidence type="ECO:0000259" key="2">
    <source>
        <dbReference type="Pfam" id="PF12571"/>
    </source>
</evidence>
<sequence length="513" mass="56329">MAQTVIPFSFETYLQRKLASGDPVTLNKIVLANILDLDLTQPIPRDTGLPTHDQIVHEQVIDQVGKINTNALAYSIVMDTTMGDFTFNAMYLIDKDDRNSIGMIVWKLPETKTATDDLTGTTGNSLVKSMLMEYDGAATAAAITVTAATWQIDYSARLIGIDEDVRLQALDVYGHDAFIDDGFVVTKATNTDQYFVNAGIGYIGGLRAVLAQNQTLTISTKPTSIWVSVSRQGTVLGAWSNAIELKVSATALTDNVVDGGDHYVAKITDISADGSIIDARQMPLSGLAQGLPYNVHRVYFPFDTCTTMINGQRKVWECYHNQPIKGQNPDNPANRHDGWTDKTKPFYWIPKTGGRVGMPFYWLNEAAPEEAVMEIGADLPAAVYWRLAQIYPHLVRNGVINTGDVRGEFLRVLDQGRGVDRGRSLNSHQTSQNKSHNHKLSIGKTGSTERYESDGLSYFDGPSGDRQGYAWVNGLNPPMFNKSSFGDTLIMVATDGEGEARPSNLARSMAIFI</sequence>
<evidence type="ECO:0000313" key="3">
    <source>
        <dbReference type="EMBL" id="SKC31436.1"/>
    </source>
</evidence>
<dbReference type="InterPro" id="IPR022225">
    <property type="entry name" value="Phage_tail_fibre_N"/>
</dbReference>
<protein>
    <submittedName>
        <fullName evidence="3">Tail fiber protein</fullName>
    </submittedName>
</protein>
<proteinExistence type="predicted"/>
<gene>
    <name evidence="3" type="ORF">CZ809_00914</name>
</gene>
<feature type="domain" description="Phage tail fibre protein N-terminal" evidence="2">
    <location>
        <begin position="4"/>
        <end position="161"/>
    </location>
</feature>
<reference evidence="3 4" key="1">
    <citation type="submission" date="2017-02" db="EMBL/GenBank/DDBJ databases">
        <authorList>
            <person name="Peterson S.W."/>
        </authorList>
    </citation>
    <scope>NUCLEOTIDE SEQUENCE [LARGE SCALE GENOMIC DNA]</scope>
    <source>
        <strain evidence="4">type strain: NCCB 100098</strain>
    </source>
</reference>
<dbReference type="OrthoDB" id="9810174at2"/>
<dbReference type="EMBL" id="FUZI01000001">
    <property type="protein sequence ID" value="SKC31436.1"/>
    <property type="molecule type" value="Genomic_DNA"/>
</dbReference>
<feature type="compositionally biased region" description="Polar residues" evidence="1">
    <location>
        <begin position="424"/>
        <end position="434"/>
    </location>
</feature>
<dbReference type="SUPFAM" id="SSF88874">
    <property type="entry name" value="Receptor-binding domain of short tail fibre protein gp12"/>
    <property type="match status" value="1"/>
</dbReference>